<protein>
    <recommendedName>
        <fullName evidence="1">Beta-lactamase class A catalytic domain-containing protein</fullName>
    </recommendedName>
</protein>
<evidence type="ECO:0000313" key="2">
    <source>
        <dbReference type="EMBL" id="RRO14778.1"/>
    </source>
</evidence>
<gene>
    <name evidence="2" type="ORF">EIL87_18770</name>
</gene>
<comment type="caution">
    <text evidence="2">The sequence shown here is derived from an EMBL/GenBank/DDBJ whole genome shotgun (WGS) entry which is preliminary data.</text>
</comment>
<sequence>MSVALCGCAPSAVATLHEQPRAAVQPSAPAQLARHTGAPAHAVEAVDERAAELDGEFGVAVIDRVTGEFARGANAELPMYSASLVKIIAAVELVERGPLTPQDRSLLQRALGPSDDEAMNALWDRHGGESLITGAVARMHLQQTRPPDETGRWGQTTTSARDLAAVFDHLLSQVSVADREFLLSALHAAPEEGADGVDQDFGLMAVDAHAVKSGWMCCQKGKVWLHSAGVVDPEHRRYVVALLSAQPSSAGYGGAGEELTEAARTALTPLR</sequence>
<dbReference type="GO" id="GO:0046677">
    <property type="term" value="P:response to antibiotic"/>
    <property type="evidence" value="ECO:0007669"/>
    <property type="project" value="InterPro"/>
</dbReference>
<dbReference type="InterPro" id="IPR000871">
    <property type="entry name" value="Beta-lactam_class-A"/>
</dbReference>
<name>A0A426JNH7_9PSEU</name>
<dbReference type="AlphaFoldDB" id="A0A426JNH7"/>
<evidence type="ECO:0000259" key="1">
    <source>
        <dbReference type="Pfam" id="PF13354"/>
    </source>
</evidence>
<organism evidence="2 3">
    <name type="scientific">Saccharopolyspora rhizosphaerae</name>
    <dbReference type="NCBI Taxonomy" id="2492662"/>
    <lineage>
        <taxon>Bacteria</taxon>
        <taxon>Bacillati</taxon>
        <taxon>Actinomycetota</taxon>
        <taxon>Actinomycetes</taxon>
        <taxon>Pseudonocardiales</taxon>
        <taxon>Pseudonocardiaceae</taxon>
        <taxon>Saccharopolyspora</taxon>
    </lineage>
</organism>
<dbReference type="PANTHER" id="PTHR35333:SF3">
    <property type="entry name" value="BETA-LACTAMASE-TYPE TRANSPEPTIDASE FOLD CONTAINING PROTEIN"/>
    <property type="match status" value="1"/>
</dbReference>
<dbReference type="InterPro" id="IPR012338">
    <property type="entry name" value="Beta-lactam/transpept-like"/>
</dbReference>
<keyword evidence="3" id="KW-1185">Reference proteome</keyword>
<dbReference type="InterPro" id="IPR045155">
    <property type="entry name" value="Beta-lactam_cat"/>
</dbReference>
<accession>A0A426JNH7</accession>
<dbReference type="EMBL" id="RSAA01000017">
    <property type="protein sequence ID" value="RRO14778.1"/>
    <property type="molecule type" value="Genomic_DNA"/>
</dbReference>
<proteinExistence type="predicted"/>
<reference evidence="2 3" key="1">
    <citation type="submission" date="2018-11" db="EMBL/GenBank/DDBJ databases">
        <title>Saccharopolyspora rhizosphaerae sp. nov., an actinomycete isolated from rhizosphere soil in Thailand.</title>
        <authorList>
            <person name="Intra B."/>
            <person name="Euanorasetr J."/>
            <person name="Take A."/>
            <person name="Inahashi Y."/>
            <person name="Mori M."/>
            <person name="Panbangred W."/>
            <person name="Matsumoto A."/>
        </authorList>
    </citation>
    <scope>NUCLEOTIDE SEQUENCE [LARGE SCALE GENOMIC DNA]</scope>
    <source>
        <strain evidence="2 3">H219</strain>
    </source>
</reference>
<dbReference type="Pfam" id="PF13354">
    <property type="entry name" value="Beta-lactamase2"/>
    <property type="match status" value="1"/>
</dbReference>
<dbReference type="OrthoDB" id="4981298at2"/>
<dbReference type="SUPFAM" id="SSF56601">
    <property type="entry name" value="beta-lactamase/transpeptidase-like"/>
    <property type="match status" value="1"/>
</dbReference>
<evidence type="ECO:0000313" key="3">
    <source>
        <dbReference type="Proteomes" id="UP000274515"/>
    </source>
</evidence>
<feature type="domain" description="Beta-lactamase class A catalytic" evidence="1">
    <location>
        <begin position="105"/>
        <end position="243"/>
    </location>
</feature>
<dbReference type="Gene3D" id="3.40.710.10">
    <property type="entry name" value="DD-peptidase/beta-lactamase superfamily"/>
    <property type="match status" value="1"/>
</dbReference>
<dbReference type="GO" id="GO:0008800">
    <property type="term" value="F:beta-lactamase activity"/>
    <property type="evidence" value="ECO:0007669"/>
    <property type="project" value="InterPro"/>
</dbReference>
<dbReference type="PANTHER" id="PTHR35333">
    <property type="entry name" value="BETA-LACTAMASE"/>
    <property type="match status" value="1"/>
</dbReference>
<dbReference type="Proteomes" id="UP000274515">
    <property type="component" value="Unassembled WGS sequence"/>
</dbReference>
<dbReference type="GO" id="GO:0030655">
    <property type="term" value="P:beta-lactam antibiotic catabolic process"/>
    <property type="evidence" value="ECO:0007669"/>
    <property type="project" value="InterPro"/>
</dbReference>